<dbReference type="Pfam" id="PF13240">
    <property type="entry name" value="Zn_Ribbon_1"/>
    <property type="match status" value="1"/>
</dbReference>
<dbReference type="AlphaFoldDB" id="A0A1Y3XWE1"/>
<evidence type="ECO:0000313" key="4">
    <source>
        <dbReference type="EMBL" id="OUN89894.1"/>
    </source>
</evidence>
<keyword evidence="2" id="KW-0812">Transmembrane</keyword>
<feature type="compositionally biased region" description="Low complexity" evidence="1">
    <location>
        <begin position="86"/>
        <end position="102"/>
    </location>
</feature>
<feature type="transmembrane region" description="Helical" evidence="2">
    <location>
        <begin position="253"/>
        <end position="275"/>
    </location>
</feature>
<dbReference type="RefSeq" id="WP_094334771.1">
    <property type="nucleotide sequence ID" value="NZ_NFIE01000001.1"/>
</dbReference>
<evidence type="ECO:0000256" key="1">
    <source>
        <dbReference type="SAM" id="MobiDB-lite"/>
    </source>
</evidence>
<feature type="region of interest" description="Disordered" evidence="1">
    <location>
        <begin position="368"/>
        <end position="440"/>
    </location>
</feature>
<dbReference type="Proteomes" id="UP000195781">
    <property type="component" value="Unassembled WGS sequence"/>
</dbReference>
<gene>
    <name evidence="4" type="ORF">B5G02_00635</name>
</gene>
<reference evidence="5" key="1">
    <citation type="submission" date="2017-04" db="EMBL/GenBank/DDBJ databases">
        <title>Function of individual gut microbiota members based on whole genome sequencing of pure cultures obtained from chicken caecum.</title>
        <authorList>
            <person name="Medvecky M."/>
            <person name="Cejkova D."/>
            <person name="Polansky O."/>
            <person name="Karasova D."/>
            <person name="Kubasova T."/>
            <person name="Cizek A."/>
            <person name="Rychlik I."/>
        </authorList>
    </citation>
    <scope>NUCLEOTIDE SEQUENCE [LARGE SCALE GENOMIC DNA]</scope>
    <source>
        <strain evidence="5">An5</strain>
    </source>
</reference>
<dbReference type="EMBL" id="NFIE01000001">
    <property type="protein sequence ID" value="OUN89894.1"/>
    <property type="molecule type" value="Genomic_DNA"/>
</dbReference>
<dbReference type="OrthoDB" id="3197206at2"/>
<feature type="compositionally biased region" description="Basic and acidic residues" evidence="1">
    <location>
        <begin position="401"/>
        <end position="418"/>
    </location>
</feature>
<dbReference type="InterPro" id="IPR026870">
    <property type="entry name" value="Zinc_ribbon_dom"/>
</dbReference>
<keyword evidence="5" id="KW-1185">Reference proteome</keyword>
<feature type="compositionally biased region" description="Gly residues" evidence="1">
    <location>
        <begin position="374"/>
        <end position="394"/>
    </location>
</feature>
<feature type="region of interest" description="Disordered" evidence="1">
    <location>
        <begin position="31"/>
        <end position="102"/>
    </location>
</feature>
<name>A0A1Y3XWE1_9ACTN</name>
<feature type="compositionally biased region" description="Low complexity" evidence="1">
    <location>
        <begin position="55"/>
        <end position="78"/>
    </location>
</feature>
<keyword evidence="2" id="KW-0472">Membrane</keyword>
<organism evidence="4 5">
    <name type="scientific">[Collinsella] massiliensis</name>
    <dbReference type="NCBI Taxonomy" id="1232426"/>
    <lineage>
        <taxon>Bacteria</taxon>
        <taxon>Bacillati</taxon>
        <taxon>Actinomycetota</taxon>
        <taxon>Coriobacteriia</taxon>
        <taxon>Coriobacteriales</taxon>
        <taxon>Coriobacteriaceae</taxon>
        <taxon>Enorma</taxon>
    </lineage>
</organism>
<accession>A0A1Y3XWE1</accession>
<protein>
    <recommendedName>
        <fullName evidence="3">Zinc-ribbon domain-containing protein</fullName>
    </recommendedName>
</protein>
<sequence>MFCTACGQKLPDGAKFCTKCGAPVAKIEPRVAPDAAPARDAGAQEAALSQETEPVQKVAPAQEAVPAQAAPDASQQAADEAKKAAQPEAAGEETPAAVPADAPVEAMETRVMPGAADATTVMAPDAAEVTSAPAEDDEPAVAPSDTDATTVVASDTGETRVMPEGSDETTVMPGNAETTVLPAADAAVTAEAERAEAAADAAAAEQALWSAPDAAADAGTGATTVLQPGHMADAPVGEVSAQDAQPPRKKRPVVLIATIVLIVVAAAAFFAIFVLPRMMGKDVPTASYGQSDPLQCSVVTRVRPRDASGEDLTSYVVRLMRRASDDASKNSTASDAFNEVVAEIRVTGNNGFTMDNFGDIPDGDYMLVIAPDGSGSGSKGSGSNGGSKGNGSGSGSSDASDEQRIPIHYEEDNPKAEEEVVVEPPAPETDSTQEPAEEDGLTDEQIAAALYYYTCQDLIDEYGAPATADRNSGGEVAASGLALADLIDFDGDGTDELLTVVCTKDPATTTSFYGDDTYQVAVWRYADGAVEQVYEGDASHSNGGYYYVNLYEREADAADDPAQTVIEVYSYPAPTEPETEVTRSEYYGLGDDGFEAVASCQIESSYVDHDTTTTVTIDGSEASEDDWKDFVSSLEQVANYEFNLPASNVEAQSESDADPATKIDTVLPDALGERTQDTIDALEAAAGSEALEAYAPDEEEADDAEADASYAVTSNEADVTFMTSQGNGDDWEESRTWTYPEFVLSPDCTTDEALDKLNASFKESFEADLAATQGWSFDSGETQIWVHRDDVTYLQGSVACVRSSRELFNGGAHGSEAMSGAFYDLSTGEEISIEEALGVPWDELQGEAVDAISAYIEANPNAYGANEDSIEGMAADATRYFATPDGIAIAIMPYEIAPYSEGMQLVYVHAFNDPSIVGTSAANVAVYGSSTQ</sequence>
<evidence type="ECO:0000313" key="5">
    <source>
        <dbReference type="Proteomes" id="UP000195781"/>
    </source>
</evidence>
<feature type="region of interest" description="Disordered" evidence="1">
    <location>
        <begin position="127"/>
        <end position="148"/>
    </location>
</feature>
<feature type="compositionally biased region" description="Low complexity" evidence="1">
    <location>
        <begin position="32"/>
        <end position="47"/>
    </location>
</feature>
<comment type="caution">
    <text evidence="4">The sequence shown here is derived from an EMBL/GenBank/DDBJ whole genome shotgun (WGS) entry which is preliminary data.</text>
</comment>
<keyword evidence="2" id="KW-1133">Transmembrane helix</keyword>
<feature type="domain" description="Zinc-ribbon" evidence="3">
    <location>
        <begin position="2"/>
        <end position="24"/>
    </location>
</feature>
<evidence type="ECO:0000259" key="3">
    <source>
        <dbReference type="Pfam" id="PF13240"/>
    </source>
</evidence>
<proteinExistence type="predicted"/>
<evidence type="ECO:0000256" key="2">
    <source>
        <dbReference type="SAM" id="Phobius"/>
    </source>
</evidence>